<accession>A0A2U9IM54</accession>
<evidence type="ECO:0000313" key="1">
    <source>
        <dbReference type="EMBL" id="AWR97097.1"/>
    </source>
</evidence>
<organism evidence="1 2">
    <name type="scientific">Acidianus sulfidivorans JP7</name>
    <dbReference type="NCBI Taxonomy" id="619593"/>
    <lineage>
        <taxon>Archaea</taxon>
        <taxon>Thermoproteota</taxon>
        <taxon>Thermoprotei</taxon>
        <taxon>Sulfolobales</taxon>
        <taxon>Sulfolobaceae</taxon>
        <taxon>Acidianus</taxon>
    </lineage>
</organism>
<dbReference type="InterPro" id="IPR011032">
    <property type="entry name" value="GroES-like_sf"/>
</dbReference>
<name>A0A2U9IM54_9CREN</name>
<dbReference type="KEGG" id="asul:DFR86_05645"/>
<reference evidence="1 2" key="1">
    <citation type="submission" date="2018-05" db="EMBL/GenBank/DDBJ databases">
        <title>Complete Genome Sequences of Extremely Thermoacidophilic, Metal-Mobilizing Type-Strain Members of the Archaeal Family Sulfolobaceae: Acidianus brierleyi DSM-1651T, Acidianus sulfidivorans DSM-18786T, Metallosphaera hakonensis DSM-7519T, and Metallosphaera prunae DSM-10039T.</title>
        <authorList>
            <person name="Counts J.A."/>
            <person name="Kelly R.M."/>
        </authorList>
    </citation>
    <scope>NUCLEOTIDE SEQUENCE [LARGE SCALE GENOMIC DNA]</scope>
    <source>
        <strain evidence="1 2">JP7</strain>
    </source>
</reference>
<evidence type="ECO:0000313" key="2">
    <source>
        <dbReference type="Proteomes" id="UP000248410"/>
    </source>
</evidence>
<proteinExistence type="predicted"/>
<dbReference type="GeneID" id="36837432"/>
<dbReference type="RefSeq" id="WP_110379987.1">
    <property type="nucleotide sequence ID" value="NZ_CP029288.2"/>
</dbReference>
<sequence>MLSIIFNQGIILEDVVERPINRDFVSVKTKKVLLSFIENSIYLGLLWVKPWTILGSIGIGKVQDVGIDVDPSLQGKEVLILPYSNKYGGIGTEIDGLLTKSAVVPSDSIVPLPEKYSDKVLLYPFFSIAKQIEKLSISKRVLILGAGIIGIITYILLHNSASDIAIYSEVYKNIPGVKKITETDQKWDIVVVATMHSWARYSAEKLVTEDGKIIIPDFANSWPPTCPNNALRIYPEKIDGLFSEIEEKISDKFFEENIGYSDDIISSIPTSKRGVIIDVEKSLH</sequence>
<protein>
    <submittedName>
        <fullName evidence="1">Alcohol dehydrogenase</fullName>
    </submittedName>
</protein>
<dbReference type="EMBL" id="CP029288">
    <property type="protein sequence ID" value="AWR97097.1"/>
    <property type="molecule type" value="Genomic_DNA"/>
</dbReference>
<dbReference type="SUPFAM" id="SSF50129">
    <property type="entry name" value="GroES-like"/>
    <property type="match status" value="1"/>
</dbReference>
<dbReference type="Gene3D" id="3.90.180.10">
    <property type="entry name" value="Medium-chain alcohol dehydrogenases, catalytic domain"/>
    <property type="match status" value="1"/>
</dbReference>
<dbReference type="AlphaFoldDB" id="A0A2U9IM54"/>
<dbReference type="OrthoDB" id="42836at2157"/>
<dbReference type="Proteomes" id="UP000248410">
    <property type="component" value="Chromosome"/>
</dbReference>
<gene>
    <name evidence="1" type="ORF">DFR86_05645</name>
</gene>
<keyword evidence="2" id="KW-1185">Reference proteome</keyword>